<sequence>MAFLSMVSMGLDPRSKQADLWCAVPVTSIDQP</sequence>
<evidence type="ECO:0000313" key="1">
    <source>
        <dbReference type="EMBL" id="CUV16234.1"/>
    </source>
</evidence>
<dbReference type="AlphaFoldDB" id="A0A0S4U1V4"/>
<organism evidence="1">
    <name type="scientific">Ralstonia solanacearum</name>
    <name type="common">Pseudomonas solanacearum</name>
    <dbReference type="NCBI Taxonomy" id="305"/>
    <lineage>
        <taxon>Bacteria</taxon>
        <taxon>Pseudomonadati</taxon>
        <taxon>Pseudomonadota</taxon>
        <taxon>Betaproteobacteria</taxon>
        <taxon>Burkholderiales</taxon>
        <taxon>Burkholderiaceae</taxon>
        <taxon>Ralstonia</taxon>
        <taxon>Ralstonia solanacearum species complex</taxon>
    </lineage>
</organism>
<protein>
    <submittedName>
        <fullName evidence="1">Uncharacterized protein</fullName>
    </submittedName>
</protein>
<name>A0A0S4U1V4_RALSL</name>
<proteinExistence type="predicted"/>
<dbReference type="EMBL" id="LN899821">
    <property type="protein sequence ID" value="CUV16234.1"/>
    <property type="molecule type" value="Genomic_DNA"/>
</dbReference>
<reference evidence="1" key="1">
    <citation type="submission" date="2015-10" db="EMBL/GenBank/DDBJ databases">
        <authorList>
            <person name="Gilbert D.G."/>
        </authorList>
    </citation>
    <scope>NUCLEOTIDE SEQUENCE</scope>
    <source>
        <strain evidence="1">Phyl III-seqv23</strain>
    </source>
</reference>
<gene>
    <name evidence="1" type="ORF">PSS4_v1_50019</name>
</gene>
<accession>A0A0S4U1V4</accession>